<dbReference type="EMBL" id="VTWT01000002">
    <property type="protein sequence ID" value="KAA9340864.1"/>
    <property type="molecule type" value="Genomic_DNA"/>
</dbReference>
<dbReference type="PANTHER" id="PTHR35580:SF1">
    <property type="entry name" value="PHYTASE-LIKE DOMAIN-CONTAINING PROTEIN"/>
    <property type="match status" value="1"/>
</dbReference>
<keyword evidence="4" id="KW-1185">Reference proteome</keyword>
<feature type="domain" description="DUF7619" evidence="2">
    <location>
        <begin position="675"/>
        <end position="807"/>
    </location>
</feature>
<evidence type="ECO:0000259" key="1">
    <source>
        <dbReference type="Pfam" id="PF18962"/>
    </source>
</evidence>
<name>A0A5N1J4Y1_9BACT</name>
<accession>A0A5N1J4Y1</accession>
<dbReference type="Proteomes" id="UP000326570">
    <property type="component" value="Unassembled WGS sequence"/>
</dbReference>
<dbReference type="InterPro" id="IPR052918">
    <property type="entry name" value="Motility_Chemotaxis_Reg"/>
</dbReference>
<dbReference type="NCBIfam" id="TIGR04183">
    <property type="entry name" value="Por_Secre_tail"/>
    <property type="match status" value="1"/>
</dbReference>
<dbReference type="InterPro" id="IPR026444">
    <property type="entry name" value="Secre_tail"/>
</dbReference>
<organism evidence="3 4">
    <name type="scientific">Adhaeribacter soli</name>
    <dbReference type="NCBI Taxonomy" id="2607655"/>
    <lineage>
        <taxon>Bacteria</taxon>
        <taxon>Pseudomonadati</taxon>
        <taxon>Bacteroidota</taxon>
        <taxon>Cytophagia</taxon>
        <taxon>Cytophagales</taxon>
        <taxon>Hymenobacteraceae</taxon>
        <taxon>Adhaeribacter</taxon>
    </lineage>
</organism>
<sequence>MQRLIVFLRPVFSSLLQLPNPLLDMKKLLLLCLLSALTSFKTSAQFFQWAKSQENTIDGTNLAAGNNLLATTGSFFRTITLGNQVLSSPDSNNHYLAVSDHAGNVLWAKHIKSYSFNKPSVTVDANQNILIAGTFRSSLDIDGLLFQGSSPNKHGVFVAKFKPTGTLLWARSSDVTTGNLSSNHLSASVAADGAGNVYVGGDFNNSLTFNGTSITALSGNNAFLVKYDAAGTLLWANTVGSSTWQDRNVKINVTPTGYVYLSNIFGIVTQPFFGFSVTKINPAGTVLWNKLTNGSIFDINLTVDELENTYISGYLTGNITIGNTTITANPNNFFLAKLNSSGNWKWAKSISANFPPPTGAPPTFLDFPKTYYTPKKELAVATAGAVTKLDTAGTVLWTNSATGNIYSSGLSGDQFGNLFVSGQFHSGNAQFSATTLSTSAFSAGFLAKVTREANTISGTVFRDMNSNGILDASESPFSQVMVATTPGPIYGLSSSDGTYNIYLPSGSSAVALPNPPRYYTAVPANHIVTFSGMNQVLANKDFALQPIPNSNDVKVAVTNLAPARPGFTFKYLLTYQNVGTTTLSDTLSFTYNTTNLIFGSSTTVPVSHNNGKLTWYYQNLQPDETRSIELTFSVPVSTVLGTSIQAAASIKPFTIDLNKEDNNAIHHLTVVGSYDPNDKQVDKPTLTLLEAANGNMLDYTIRFQNTGTDTAFTVIVTDKVPANLNLVNFEMVAASHAYKLSLEDNQLVWRFDNILLPDSNRNEPASHGFARFRIKTKPGLALGDSVANKAAIYFDYNAPVITNYAITRVANPTGVKEAKAGLQPFSLHPNPAKNYVMVASAFKKQTVSTVSLVNLLGQILHQVTLPANEQIHYQMPLNNLPKGVYVVQLETENGRQTQRLVIR</sequence>
<evidence type="ECO:0000313" key="3">
    <source>
        <dbReference type="EMBL" id="KAA9340864.1"/>
    </source>
</evidence>
<dbReference type="InterPro" id="IPR055353">
    <property type="entry name" value="DUF7619"/>
</dbReference>
<dbReference type="Pfam" id="PF18962">
    <property type="entry name" value="Por_Secre_tail"/>
    <property type="match status" value="1"/>
</dbReference>
<comment type="caution">
    <text evidence="3">The sequence shown here is derived from an EMBL/GenBank/DDBJ whole genome shotgun (WGS) entry which is preliminary data.</text>
</comment>
<dbReference type="SUPFAM" id="SSF117074">
    <property type="entry name" value="Hypothetical protein PA1324"/>
    <property type="match status" value="1"/>
</dbReference>
<gene>
    <name evidence="3" type="ORF">F0P94_05390</name>
</gene>
<reference evidence="3 4" key="1">
    <citation type="submission" date="2019-09" db="EMBL/GenBank/DDBJ databases">
        <title>Genome sequence of Adhaeribacter sp. M2.</title>
        <authorList>
            <person name="Srinivasan S."/>
        </authorList>
    </citation>
    <scope>NUCLEOTIDE SEQUENCE [LARGE SCALE GENOMIC DNA]</scope>
    <source>
        <strain evidence="3 4">M2</strain>
    </source>
</reference>
<protein>
    <submittedName>
        <fullName evidence="3">DUF11 domain-containing protein</fullName>
    </submittedName>
</protein>
<dbReference type="AlphaFoldDB" id="A0A5N1J4Y1"/>
<dbReference type="InterPro" id="IPR047589">
    <property type="entry name" value="DUF11_rpt"/>
</dbReference>
<dbReference type="PANTHER" id="PTHR35580">
    <property type="entry name" value="CELL SURFACE GLYCOPROTEIN (S-LAYER PROTEIN)-LIKE PROTEIN"/>
    <property type="match status" value="1"/>
</dbReference>
<feature type="domain" description="Secretion system C-terminal sorting" evidence="1">
    <location>
        <begin position="828"/>
        <end position="902"/>
    </location>
</feature>
<dbReference type="NCBIfam" id="TIGR01451">
    <property type="entry name" value="B_ant_repeat"/>
    <property type="match status" value="1"/>
</dbReference>
<proteinExistence type="predicted"/>
<evidence type="ECO:0000313" key="4">
    <source>
        <dbReference type="Proteomes" id="UP000326570"/>
    </source>
</evidence>
<evidence type="ECO:0000259" key="2">
    <source>
        <dbReference type="Pfam" id="PF24595"/>
    </source>
</evidence>
<dbReference type="Pfam" id="PF24595">
    <property type="entry name" value="DUF7619"/>
    <property type="match status" value="1"/>
</dbReference>